<dbReference type="CDD" id="cd07771">
    <property type="entry name" value="ASKHA_NBD_FGGY_RhaB-like"/>
    <property type="match status" value="1"/>
</dbReference>
<proteinExistence type="inferred from homology"/>
<dbReference type="PANTHER" id="PTHR43095:SF2">
    <property type="entry name" value="GLUCONOKINASE"/>
    <property type="match status" value="1"/>
</dbReference>
<dbReference type="InterPro" id="IPR018484">
    <property type="entry name" value="FGGY_N"/>
</dbReference>
<accession>A0AA37KUD8</accession>
<dbReference type="GO" id="GO:0005524">
    <property type="term" value="F:ATP binding"/>
    <property type="evidence" value="ECO:0007669"/>
    <property type="project" value="UniProtKB-KW"/>
</dbReference>
<dbReference type="Proteomes" id="UP001055105">
    <property type="component" value="Unassembled WGS sequence"/>
</dbReference>
<dbReference type="InterPro" id="IPR050406">
    <property type="entry name" value="FGGY_Carb_Kinase"/>
</dbReference>
<dbReference type="InterPro" id="IPR043129">
    <property type="entry name" value="ATPase_NBD"/>
</dbReference>
<dbReference type="Gene3D" id="3.30.420.40">
    <property type="match status" value="2"/>
</dbReference>
<dbReference type="GO" id="GO:0008993">
    <property type="term" value="F:rhamnulokinase activity"/>
    <property type="evidence" value="ECO:0007669"/>
    <property type="project" value="InterPro"/>
</dbReference>
<reference evidence="9" key="1">
    <citation type="submission" date="2022-01" db="EMBL/GenBank/DDBJ databases">
        <title>Novel bile acid biosynthetic pathways are enriched in the microbiome of centenarians.</title>
        <authorList>
            <person name="Sato Y."/>
            <person name="Atarashi K."/>
            <person name="Plichta R.D."/>
            <person name="Arai Y."/>
            <person name="Sasajima S."/>
            <person name="Kearney M.S."/>
            <person name="Suda W."/>
            <person name="Takeshita K."/>
            <person name="Sasaki T."/>
            <person name="Okamoto S."/>
            <person name="Skelly N.A."/>
            <person name="Okamura Y."/>
            <person name="Vlamakis H."/>
            <person name="Li Y."/>
            <person name="Tanoue T."/>
            <person name="Takei H."/>
            <person name="Nittono H."/>
            <person name="Narushima S."/>
            <person name="Irie J."/>
            <person name="Itoh H."/>
            <person name="Moriya K."/>
            <person name="Sugiura Y."/>
            <person name="Suematsu M."/>
            <person name="Moritoki N."/>
            <person name="Shibata S."/>
            <person name="Littman R.D."/>
            <person name="Fischbach A.M."/>
            <person name="Uwamino Y."/>
            <person name="Inoue T."/>
            <person name="Honda A."/>
            <person name="Hattori M."/>
            <person name="Murai T."/>
            <person name="Xavier J.R."/>
            <person name="Hirose N."/>
            <person name="Honda K."/>
        </authorList>
    </citation>
    <scope>NUCLEOTIDE SEQUENCE</scope>
    <source>
        <strain evidence="9">CE91-St16</strain>
    </source>
</reference>
<keyword evidence="5" id="KW-0067">ATP-binding</keyword>
<evidence type="ECO:0000259" key="8">
    <source>
        <dbReference type="Pfam" id="PF02782"/>
    </source>
</evidence>
<evidence type="ECO:0000256" key="6">
    <source>
        <dbReference type="ARBA" id="ARBA00023308"/>
    </source>
</evidence>
<name>A0AA37KUD8_9BACT</name>
<keyword evidence="3" id="KW-0547">Nucleotide-binding</keyword>
<dbReference type="PANTHER" id="PTHR43095">
    <property type="entry name" value="SUGAR KINASE"/>
    <property type="match status" value="1"/>
</dbReference>
<comment type="caution">
    <text evidence="9">The sequence shown here is derived from an EMBL/GenBank/DDBJ whole genome shotgun (WGS) entry which is preliminary data.</text>
</comment>
<evidence type="ECO:0000256" key="5">
    <source>
        <dbReference type="ARBA" id="ARBA00022840"/>
    </source>
</evidence>
<feature type="domain" description="Carbohydrate kinase FGGY N-terminal" evidence="7">
    <location>
        <begin position="7"/>
        <end position="246"/>
    </location>
</feature>
<keyword evidence="2" id="KW-0808">Transferase</keyword>
<dbReference type="Pfam" id="PF02782">
    <property type="entry name" value="FGGY_C"/>
    <property type="match status" value="1"/>
</dbReference>
<evidence type="ECO:0000313" key="10">
    <source>
        <dbReference type="Proteomes" id="UP001055105"/>
    </source>
</evidence>
<evidence type="ECO:0000256" key="1">
    <source>
        <dbReference type="ARBA" id="ARBA00009156"/>
    </source>
</evidence>
<dbReference type="RefSeq" id="WP_244077022.1">
    <property type="nucleotide sequence ID" value="NZ_AP025581.1"/>
</dbReference>
<dbReference type="Pfam" id="PF00370">
    <property type="entry name" value="FGGY_N"/>
    <property type="match status" value="1"/>
</dbReference>
<dbReference type="EMBL" id="BQOL01000002">
    <property type="protein sequence ID" value="GKI20227.1"/>
    <property type="molecule type" value="Genomic_DNA"/>
</dbReference>
<keyword evidence="4" id="KW-0418">Kinase</keyword>
<organism evidence="9 10">
    <name type="scientific">Alistipes finegoldii</name>
    <dbReference type="NCBI Taxonomy" id="214856"/>
    <lineage>
        <taxon>Bacteria</taxon>
        <taxon>Pseudomonadati</taxon>
        <taxon>Bacteroidota</taxon>
        <taxon>Bacteroidia</taxon>
        <taxon>Bacteroidales</taxon>
        <taxon>Rikenellaceae</taxon>
        <taxon>Alistipes</taxon>
    </lineage>
</organism>
<evidence type="ECO:0000259" key="7">
    <source>
        <dbReference type="Pfam" id="PF00370"/>
    </source>
</evidence>
<dbReference type="AlphaFoldDB" id="A0AA37KUD8"/>
<keyword evidence="6" id="KW-0684">Rhamnose metabolism</keyword>
<dbReference type="InterPro" id="IPR018485">
    <property type="entry name" value="FGGY_C"/>
</dbReference>
<evidence type="ECO:0000256" key="3">
    <source>
        <dbReference type="ARBA" id="ARBA00022741"/>
    </source>
</evidence>
<dbReference type="InterPro" id="IPR013449">
    <property type="entry name" value="Rhamnulokinase"/>
</dbReference>
<sequence length="502" mass="54837">MSLQHFIAFDLGATSGRTVLGTLSDGELRIRELTRFPNRILPLGGHFYWNIFSLYEQLCEGLRAAAREGIEITSVGIDTWGVDFAFVGSDGSLLGMPYAYRDPHTEGAPAEYFAKVLSRREVYARTGIQIMPFNSLYQLYALHKKGASQLAAAAKLLFMPDALSYLLTGSMVTEYTIASTSQLLNPRTRRIESELLEKMDIDPSLFCDVVMPGHRIGLLDERLASDVGLKPIPVVAVAGHDTASAVAAVPAGNERFAYLSSGTWSLMGIEVREPVIDDRTSACNITNEGGVEGTTRLLKNITGMWLLEECLKAWSREGREYAYSELVEMAHSAAPFRILIDPDDESFARPGCMPAAIAAFCTRTGQTPPRTHGETVRAIFESLALKYRMVLDGFRALAPFPIEKLHVIGGGSKNALLNQFTADSTGIPVVAGPAEATAIGNVMMQAYAAGRVSSLAEMRRMIARCVPTETFLPGNAQEWNAAYERFETLLAGVVTGRDKKFN</sequence>
<protein>
    <submittedName>
        <fullName evidence="9">Rhamnulokinase</fullName>
    </submittedName>
</protein>
<dbReference type="SUPFAM" id="SSF53067">
    <property type="entry name" value="Actin-like ATPase domain"/>
    <property type="match status" value="2"/>
</dbReference>
<evidence type="ECO:0000256" key="2">
    <source>
        <dbReference type="ARBA" id="ARBA00022679"/>
    </source>
</evidence>
<evidence type="ECO:0000313" key="9">
    <source>
        <dbReference type="EMBL" id="GKI20227.1"/>
    </source>
</evidence>
<dbReference type="GO" id="GO:0019301">
    <property type="term" value="P:rhamnose catabolic process"/>
    <property type="evidence" value="ECO:0007669"/>
    <property type="project" value="InterPro"/>
</dbReference>
<gene>
    <name evidence="9" type="primary">rhaB</name>
    <name evidence="9" type="ORF">CE91St16_31350</name>
</gene>
<feature type="domain" description="Carbohydrate kinase FGGY C-terminal" evidence="8">
    <location>
        <begin position="257"/>
        <end position="449"/>
    </location>
</feature>
<evidence type="ECO:0000256" key="4">
    <source>
        <dbReference type="ARBA" id="ARBA00022777"/>
    </source>
</evidence>
<comment type="similarity">
    <text evidence="1">Belongs to the FGGY kinase family.</text>
</comment>